<dbReference type="EMBL" id="MQUR01000005">
    <property type="protein sequence ID" value="OLZ72507.1"/>
    <property type="molecule type" value="Genomic_DNA"/>
</dbReference>
<accession>A0ABX3GC64</accession>
<reference evidence="6 7" key="1">
    <citation type="submission" date="2016-01" db="EMBL/GenBank/DDBJ databases">
        <title>Streptomyces amritsarensis strain MTCC 11845 genome sequencing and assembly.</title>
        <authorList>
            <person name="Sharma D."/>
            <person name="Nair G.R."/>
            <person name="Kaur G."/>
            <person name="Manhas R.K."/>
            <person name="Mayilraj S."/>
        </authorList>
    </citation>
    <scope>NUCLEOTIDE SEQUENCE [LARGE SCALE GENOMIC DNA]</scope>
    <source>
        <strain evidence="6 7">MTCC 11845</strain>
    </source>
</reference>
<dbReference type="Pfam" id="PF13305">
    <property type="entry name" value="TetR_C_33"/>
    <property type="match status" value="1"/>
</dbReference>
<feature type="DNA-binding region" description="H-T-H motif" evidence="4">
    <location>
        <begin position="35"/>
        <end position="54"/>
    </location>
</feature>
<dbReference type="Pfam" id="PF00440">
    <property type="entry name" value="TetR_N"/>
    <property type="match status" value="1"/>
</dbReference>
<evidence type="ECO:0000256" key="2">
    <source>
        <dbReference type="ARBA" id="ARBA00023125"/>
    </source>
</evidence>
<dbReference type="PANTHER" id="PTHR30055:SF243">
    <property type="entry name" value="HTH-TYPE TRANSCRIPTIONAL REGULATOR RV1816"/>
    <property type="match status" value="1"/>
</dbReference>
<dbReference type="SUPFAM" id="SSF48498">
    <property type="entry name" value="Tetracyclin repressor-like, C-terminal domain"/>
    <property type="match status" value="1"/>
</dbReference>
<evidence type="ECO:0000256" key="4">
    <source>
        <dbReference type="PROSITE-ProRule" id="PRU00335"/>
    </source>
</evidence>
<evidence type="ECO:0000256" key="1">
    <source>
        <dbReference type="ARBA" id="ARBA00023015"/>
    </source>
</evidence>
<proteinExistence type="predicted"/>
<dbReference type="InterPro" id="IPR025996">
    <property type="entry name" value="MT1864/Rv1816-like_C"/>
</dbReference>
<dbReference type="InterPro" id="IPR036271">
    <property type="entry name" value="Tet_transcr_reg_TetR-rel_C_sf"/>
</dbReference>
<dbReference type="Gene3D" id="1.10.357.10">
    <property type="entry name" value="Tetracycline Repressor, domain 2"/>
    <property type="match status" value="1"/>
</dbReference>
<feature type="domain" description="HTH tetR-type" evidence="5">
    <location>
        <begin position="12"/>
        <end position="72"/>
    </location>
</feature>
<evidence type="ECO:0000259" key="5">
    <source>
        <dbReference type="PROSITE" id="PS50977"/>
    </source>
</evidence>
<organism evidence="6 7">
    <name type="scientific">Streptomyces amritsarensis</name>
    <dbReference type="NCBI Taxonomy" id="681158"/>
    <lineage>
        <taxon>Bacteria</taxon>
        <taxon>Bacillati</taxon>
        <taxon>Actinomycetota</taxon>
        <taxon>Actinomycetes</taxon>
        <taxon>Kitasatosporales</taxon>
        <taxon>Streptomycetaceae</taxon>
        <taxon>Streptomyces</taxon>
    </lineage>
</organism>
<keyword evidence="1" id="KW-0805">Transcription regulation</keyword>
<dbReference type="RefSeq" id="WP_037833826.1">
    <property type="nucleotide sequence ID" value="NZ_JBHYUY010000009.1"/>
</dbReference>
<dbReference type="InterPro" id="IPR009057">
    <property type="entry name" value="Homeodomain-like_sf"/>
</dbReference>
<dbReference type="PANTHER" id="PTHR30055">
    <property type="entry name" value="HTH-TYPE TRANSCRIPTIONAL REGULATOR RUTR"/>
    <property type="match status" value="1"/>
</dbReference>
<keyword evidence="2 4" id="KW-0238">DNA-binding</keyword>
<dbReference type="InterPro" id="IPR050109">
    <property type="entry name" value="HTH-type_TetR-like_transc_reg"/>
</dbReference>
<gene>
    <name evidence="6" type="ORF">AVW11_03690</name>
</gene>
<dbReference type="InterPro" id="IPR001647">
    <property type="entry name" value="HTH_TetR"/>
</dbReference>
<keyword evidence="7" id="KW-1185">Reference proteome</keyword>
<dbReference type="SUPFAM" id="SSF46689">
    <property type="entry name" value="Homeodomain-like"/>
    <property type="match status" value="1"/>
</dbReference>
<dbReference type="PROSITE" id="PS50977">
    <property type="entry name" value="HTH_TETR_2"/>
    <property type="match status" value="1"/>
</dbReference>
<evidence type="ECO:0000313" key="7">
    <source>
        <dbReference type="Proteomes" id="UP000187151"/>
    </source>
</evidence>
<name>A0ABX3GC64_9ACTN</name>
<comment type="caution">
    <text evidence="6">The sequence shown here is derived from an EMBL/GenBank/DDBJ whole genome shotgun (WGS) entry which is preliminary data.</text>
</comment>
<evidence type="ECO:0000313" key="6">
    <source>
        <dbReference type="EMBL" id="OLZ72507.1"/>
    </source>
</evidence>
<evidence type="ECO:0000256" key="3">
    <source>
        <dbReference type="ARBA" id="ARBA00023163"/>
    </source>
</evidence>
<keyword evidence="3" id="KW-0804">Transcription</keyword>
<protein>
    <recommendedName>
        <fullName evidence="5">HTH tetR-type domain-containing protein</fullName>
    </recommendedName>
</protein>
<dbReference type="Proteomes" id="UP000187151">
    <property type="component" value="Unassembled WGS sequence"/>
</dbReference>
<sequence length="243" mass="26453">MQTLSRRERLRIETTAQIKEVALGLLAAGDVAGITLRGIAREMGMTAAALYGYFDTRDDLLATLAADTYNRLADQQEAARDALPEDATAARLLAVAGTFREWARTHPAEFRLTYGDSSPGYAPTADIVVAAARRCCMILLGLVDAAWPQAPEQLKRAEAEWADFVPSLAALARECFPHLPPQALLASLRVWGRMYGPVALEVYRQFGPDANPRVLFQAEMDSALEMLGLEKPPADATRTVPAP</sequence>